<keyword evidence="5" id="KW-1185">Reference proteome</keyword>
<evidence type="ECO:0000259" key="3">
    <source>
        <dbReference type="SMART" id="SM01012"/>
    </source>
</evidence>
<dbReference type="Gene3D" id="1.10.10.10">
    <property type="entry name" value="Winged helix-like DNA-binding domain superfamily/Winged helix DNA-binding domain"/>
    <property type="match status" value="1"/>
</dbReference>
<name>A0ABP7A2W0_9ACTN</name>
<dbReference type="SMART" id="SM01012">
    <property type="entry name" value="ANTAR"/>
    <property type="match status" value="1"/>
</dbReference>
<gene>
    <name evidence="4" type="ORF">GCM10022236_27740</name>
</gene>
<sequence>MAALRERAGQLSAGGPISIEHLLEARAWAEAQRGETERARRRLVASHLAAADRHDAAARVLDQAGKTERAERLRRIAQQHARAAEDLSAAPDGDPAVEQLAPEAIHREAAAATEPAQTADRRLEFSPHTSIRDITDANRRLARLLSSVGWSRSRIADSDRVRDLWRAIALECVTGHWRGWSQAVCDVGTGRLPTVSGIAITAFDGSIHQPLAASDDWTESVEEIQQLIGDGPSLTAYQQRRRIVVDDLSSGYARWPGFVSASARTGLSSVWALPVEVDRRTVGVITFYRKHAGPAARSEWSEAEAVADAAVTAFVGDVDDLAGLSAANELTASAMVVHIATGIIATRLAITPAEALTRLRAQAFASNRRLRSVAELVVDGTLTSW</sequence>
<keyword evidence="2" id="KW-0804">Transcription</keyword>
<dbReference type="Pfam" id="PF13185">
    <property type="entry name" value="GAF_2"/>
    <property type="match status" value="1"/>
</dbReference>
<evidence type="ECO:0000313" key="5">
    <source>
        <dbReference type="Proteomes" id="UP001501490"/>
    </source>
</evidence>
<keyword evidence="1" id="KW-0805">Transcription regulation</keyword>
<dbReference type="Gene3D" id="3.30.450.40">
    <property type="match status" value="1"/>
</dbReference>
<organism evidence="4 5">
    <name type="scientific">Microlunatus ginsengisoli</name>
    <dbReference type="NCBI Taxonomy" id="363863"/>
    <lineage>
        <taxon>Bacteria</taxon>
        <taxon>Bacillati</taxon>
        <taxon>Actinomycetota</taxon>
        <taxon>Actinomycetes</taxon>
        <taxon>Propionibacteriales</taxon>
        <taxon>Propionibacteriaceae</taxon>
        <taxon>Microlunatus</taxon>
    </lineage>
</organism>
<reference evidence="5" key="1">
    <citation type="journal article" date="2019" name="Int. J. Syst. Evol. Microbiol.">
        <title>The Global Catalogue of Microorganisms (GCM) 10K type strain sequencing project: providing services to taxonomists for standard genome sequencing and annotation.</title>
        <authorList>
            <consortium name="The Broad Institute Genomics Platform"/>
            <consortium name="The Broad Institute Genome Sequencing Center for Infectious Disease"/>
            <person name="Wu L."/>
            <person name="Ma J."/>
        </authorList>
    </citation>
    <scope>NUCLEOTIDE SEQUENCE [LARGE SCALE GENOMIC DNA]</scope>
    <source>
        <strain evidence="5">JCM 16929</strain>
    </source>
</reference>
<evidence type="ECO:0000256" key="2">
    <source>
        <dbReference type="ARBA" id="ARBA00023163"/>
    </source>
</evidence>
<dbReference type="EMBL" id="BAABAB010000019">
    <property type="protein sequence ID" value="GAA3623847.1"/>
    <property type="molecule type" value="Genomic_DNA"/>
</dbReference>
<proteinExistence type="predicted"/>
<dbReference type="Proteomes" id="UP001501490">
    <property type="component" value="Unassembled WGS sequence"/>
</dbReference>
<dbReference type="InterPro" id="IPR003018">
    <property type="entry name" value="GAF"/>
</dbReference>
<dbReference type="InterPro" id="IPR036388">
    <property type="entry name" value="WH-like_DNA-bd_sf"/>
</dbReference>
<accession>A0ABP7A2W0</accession>
<protein>
    <recommendedName>
        <fullName evidence="3">ANTAR domain-containing protein</fullName>
    </recommendedName>
</protein>
<dbReference type="InterPro" id="IPR029016">
    <property type="entry name" value="GAF-like_dom_sf"/>
</dbReference>
<evidence type="ECO:0000256" key="1">
    <source>
        <dbReference type="ARBA" id="ARBA00023015"/>
    </source>
</evidence>
<dbReference type="SUPFAM" id="SSF55781">
    <property type="entry name" value="GAF domain-like"/>
    <property type="match status" value="1"/>
</dbReference>
<comment type="caution">
    <text evidence="4">The sequence shown here is derived from an EMBL/GenBank/DDBJ whole genome shotgun (WGS) entry which is preliminary data.</text>
</comment>
<dbReference type="InterPro" id="IPR005561">
    <property type="entry name" value="ANTAR"/>
</dbReference>
<dbReference type="Pfam" id="PF03861">
    <property type="entry name" value="ANTAR"/>
    <property type="match status" value="1"/>
</dbReference>
<evidence type="ECO:0000313" key="4">
    <source>
        <dbReference type="EMBL" id="GAA3623847.1"/>
    </source>
</evidence>
<feature type="domain" description="ANTAR" evidence="3">
    <location>
        <begin position="323"/>
        <end position="378"/>
    </location>
</feature>